<dbReference type="Pfam" id="PF01810">
    <property type="entry name" value="LysE"/>
    <property type="match status" value="1"/>
</dbReference>
<dbReference type="EMBL" id="LR134182">
    <property type="protein sequence ID" value="VEB41502.1"/>
    <property type="molecule type" value="Genomic_DNA"/>
</dbReference>
<evidence type="ECO:0000313" key="8">
    <source>
        <dbReference type="Proteomes" id="UP000275777"/>
    </source>
</evidence>
<evidence type="ECO:0000256" key="1">
    <source>
        <dbReference type="ARBA" id="ARBA00004651"/>
    </source>
</evidence>
<dbReference type="Proteomes" id="UP000275777">
    <property type="component" value="Chromosome"/>
</dbReference>
<keyword evidence="2" id="KW-1003">Cell membrane</keyword>
<keyword evidence="3 6" id="KW-0812">Transmembrane</keyword>
<dbReference type="GO" id="GO:0006865">
    <property type="term" value="P:amino acid transport"/>
    <property type="evidence" value="ECO:0007669"/>
    <property type="project" value="InterPro"/>
</dbReference>
<feature type="transmembrane region" description="Helical" evidence="6">
    <location>
        <begin position="34"/>
        <end position="57"/>
    </location>
</feature>
<reference evidence="7 8" key="1">
    <citation type="submission" date="2018-12" db="EMBL/GenBank/DDBJ databases">
        <authorList>
            <consortium name="Pathogen Informatics"/>
        </authorList>
    </citation>
    <scope>NUCLEOTIDE SEQUENCE [LARGE SCALE GENOMIC DNA]</scope>
    <source>
        <strain evidence="7 8">NCTC9695</strain>
    </source>
</reference>
<evidence type="ECO:0000256" key="4">
    <source>
        <dbReference type="ARBA" id="ARBA00022989"/>
    </source>
</evidence>
<evidence type="ECO:0000256" key="5">
    <source>
        <dbReference type="ARBA" id="ARBA00023136"/>
    </source>
</evidence>
<keyword evidence="4 6" id="KW-1133">Transmembrane helix</keyword>
<evidence type="ECO:0000256" key="2">
    <source>
        <dbReference type="ARBA" id="ARBA00022475"/>
    </source>
</evidence>
<organism evidence="7 8">
    <name type="scientific">Chromobacterium violaceum</name>
    <dbReference type="NCBI Taxonomy" id="536"/>
    <lineage>
        <taxon>Bacteria</taxon>
        <taxon>Pseudomonadati</taxon>
        <taxon>Pseudomonadota</taxon>
        <taxon>Betaproteobacteria</taxon>
        <taxon>Neisseriales</taxon>
        <taxon>Chromobacteriaceae</taxon>
        <taxon>Chromobacterium</taxon>
    </lineage>
</organism>
<sequence>MIWNFIAATALVTLMPGPSLLLIAGASMRRGWRAGAAVTLGVVLADAVLLLAVLAGWGRWRARLLARCHA</sequence>
<dbReference type="InterPro" id="IPR001123">
    <property type="entry name" value="LeuE-type"/>
</dbReference>
<keyword evidence="5 6" id="KW-0472">Membrane</keyword>
<evidence type="ECO:0000256" key="3">
    <source>
        <dbReference type="ARBA" id="ARBA00022692"/>
    </source>
</evidence>
<dbReference type="GO" id="GO:0005886">
    <property type="term" value="C:plasma membrane"/>
    <property type="evidence" value="ECO:0007669"/>
    <property type="project" value="UniProtKB-SubCell"/>
</dbReference>
<evidence type="ECO:0000313" key="7">
    <source>
        <dbReference type="EMBL" id="VEB41502.1"/>
    </source>
</evidence>
<proteinExistence type="predicted"/>
<gene>
    <name evidence="7" type="ORF">NCTC9695_01935</name>
</gene>
<evidence type="ECO:0000256" key="6">
    <source>
        <dbReference type="SAM" id="Phobius"/>
    </source>
</evidence>
<accession>A0A447T9B9</accession>
<dbReference type="AlphaFoldDB" id="A0A447T9B9"/>
<name>A0A447T9B9_CHRVL</name>
<comment type="subcellular location">
    <subcellularLocation>
        <location evidence="1">Cell membrane</location>
        <topology evidence="1">Multi-pass membrane protein</topology>
    </subcellularLocation>
</comment>
<protein>
    <submittedName>
        <fullName evidence="7">Leucine export protein LeuE</fullName>
    </submittedName>
</protein>